<dbReference type="Pfam" id="PF00280">
    <property type="entry name" value="potato_inhibit"/>
    <property type="match status" value="2"/>
</dbReference>
<gene>
    <name evidence="4" type="ORF">BHM03_00001810</name>
</gene>
<dbReference type="PANTHER" id="PTHR33091:SF73">
    <property type="entry name" value="INHIBITOR OF TRYPSIN AND HAGEMAN FACTOR-LIKE"/>
    <property type="match status" value="1"/>
</dbReference>
<dbReference type="EMBL" id="KV875464">
    <property type="protein sequence ID" value="RZR70826.1"/>
    <property type="molecule type" value="Genomic_DNA"/>
</dbReference>
<comment type="similarity">
    <text evidence="1">Belongs to the protease inhibitor I13 (potato type I serine protease inhibitor) family.</text>
</comment>
<keyword evidence="2" id="KW-0646">Protease inhibitor</keyword>
<dbReference type="PANTHER" id="PTHR33091">
    <property type="entry name" value="PROTEIN, PUTATIVE, EXPRESSED-RELATED"/>
    <property type="match status" value="1"/>
</dbReference>
<dbReference type="AlphaFoldDB" id="A0A445M9A8"/>
<dbReference type="Gene3D" id="3.30.10.10">
    <property type="entry name" value="Trypsin Inhibitor V, subunit A"/>
    <property type="match status" value="2"/>
</dbReference>
<accession>A0A445M9A8</accession>
<evidence type="ECO:0000256" key="2">
    <source>
        <dbReference type="ARBA" id="ARBA00022690"/>
    </source>
</evidence>
<evidence type="ECO:0000256" key="3">
    <source>
        <dbReference type="ARBA" id="ARBA00022900"/>
    </source>
</evidence>
<dbReference type="PROSITE" id="PS00285">
    <property type="entry name" value="POTATO_INHIBITOR"/>
    <property type="match status" value="1"/>
</dbReference>
<dbReference type="GO" id="GO:0009611">
    <property type="term" value="P:response to wounding"/>
    <property type="evidence" value="ECO:0007669"/>
    <property type="project" value="InterPro"/>
</dbReference>
<evidence type="ECO:0000256" key="1">
    <source>
        <dbReference type="ARBA" id="ARBA00008210"/>
    </source>
</evidence>
<name>A0A445M9A8_ENSVE</name>
<keyword evidence="3" id="KW-0722">Serine protease inhibitor</keyword>
<protein>
    <submittedName>
        <fullName evidence="4">Uncharacterized protein</fullName>
    </submittedName>
</protein>
<sequence length="177" mass="19820">MTTRQARIRERWISAQLLGVKGETAVTTIECENPTVKAVIVKVGSMVTADFRCDRVRVWVDKAGIVAQIPMKPNLKLDFRSSAHVNCLFLFCASTEELRHVGLMLYMHACLFAGKDSWPELLGVEGEKAATIIESENPTVKARIVEVGKVVIQDFRCDRVWVWVDKHGVVARVPRTG</sequence>
<reference evidence="4" key="1">
    <citation type="journal article" date="2018" name="Data Brief">
        <title>Genome sequence data from 17 accessions of Ensete ventricosum, a staple food crop for millions in Ethiopia.</title>
        <authorList>
            <person name="Yemataw Z."/>
            <person name="Muzemil S."/>
            <person name="Ambachew D."/>
            <person name="Tripathi L."/>
            <person name="Tesfaye K."/>
            <person name="Chala A."/>
            <person name="Farbos A."/>
            <person name="O'Neill P."/>
            <person name="Moore K."/>
            <person name="Grant M."/>
            <person name="Studholme D.J."/>
        </authorList>
    </citation>
    <scope>NUCLEOTIDE SEQUENCE [LARGE SCALE GENOMIC DNA]</scope>
    <source>
        <tissue evidence="4">Leaf</tissue>
    </source>
</reference>
<dbReference type="SUPFAM" id="SSF54654">
    <property type="entry name" value="CI-2 family of serine protease inhibitors"/>
    <property type="match status" value="2"/>
</dbReference>
<evidence type="ECO:0000313" key="4">
    <source>
        <dbReference type="EMBL" id="RZR70826.1"/>
    </source>
</evidence>
<dbReference type="InterPro" id="IPR000864">
    <property type="entry name" value="Prot_inh_pot1"/>
</dbReference>
<dbReference type="InterPro" id="IPR036354">
    <property type="entry name" value="Prot_inh_pot1_sf"/>
</dbReference>
<dbReference type="Proteomes" id="UP000290560">
    <property type="component" value="Unassembled WGS sequence"/>
</dbReference>
<dbReference type="GO" id="GO:0004867">
    <property type="term" value="F:serine-type endopeptidase inhibitor activity"/>
    <property type="evidence" value="ECO:0007669"/>
    <property type="project" value="UniProtKB-KW"/>
</dbReference>
<proteinExistence type="inferred from homology"/>
<organism evidence="4">
    <name type="scientific">Ensete ventricosum</name>
    <name type="common">Abyssinian banana</name>
    <name type="synonym">Musa ensete</name>
    <dbReference type="NCBI Taxonomy" id="4639"/>
    <lineage>
        <taxon>Eukaryota</taxon>
        <taxon>Viridiplantae</taxon>
        <taxon>Streptophyta</taxon>
        <taxon>Embryophyta</taxon>
        <taxon>Tracheophyta</taxon>
        <taxon>Spermatophyta</taxon>
        <taxon>Magnoliopsida</taxon>
        <taxon>Liliopsida</taxon>
        <taxon>Zingiberales</taxon>
        <taxon>Musaceae</taxon>
        <taxon>Ensete</taxon>
    </lineage>
</organism>